<keyword evidence="2" id="KW-1185">Reference proteome</keyword>
<proteinExistence type="predicted"/>
<dbReference type="EMBL" id="SLZU01000016">
    <property type="protein sequence ID" value="TCS60018.1"/>
    <property type="molecule type" value="Genomic_DNA"/>
</dbReference>
<dbReference type="AlphaFoldDB" id="A0A4R3J2I4"/>
<dbReference type="GO" id="GO:0016740">
    <property type="term" value="F:transferase activity"/>
    <property type="evidence" value="ECO:0007669"/>
    <property type="project" value="UniProtKB-KW"/>
</dbReference>
<dbReference type="OrthoDB" id="7203640at2"/>
<accession>A0A4R3J2I4</accession>
<dbReference type="Pfam" id="PF13704">
    <property type="entry name" value="Glyco_tranf_2_4"/>
    <property type="match status" value="1"/>
</dbReference>
<sequence length="346" mass="39211">MTEISWAVVLTADEPASLVQANIAWHLGTGATEVHLYLDRPDDPVASHLPDDPRLFVTLCDKSHWKGAAPRKRRPDDQMRRQSLNANHAAARSSADWMLHLDADEFLWQDRPLAEELDLIRDLDCEIALPVAERCYETPVEATASMFDGRFRLSTRYRKGFDKHIFGDALPFLHRGLRAHSAGKCAAPLRKGYSLGIHWSYRTEDGARVRSPRYQSSFSRVLHFDGLTPLHWQVKLLRYAAHDVDTLRRLLPKHRLAQVRTLLENDGDAAGAKALHDRLRILPANEISRLDGFGLLLSRRYDLVKELRRVWPHPADLSVGSFDAGLARRYPEIVAYLAPGDPLTAD</sequence>
<evidence type="ECO:0000313" key="2">
    <source>
        <dbReference type="Proteomes" id="UP000295696"/>
    </source>
</evidence>
<organism evidence="1 2">
    <name type="scientific">Primorskyibacter sedentarius</name>
    <dbReference type="NCBI Taxonomy" id="745311"/>
    <lineage>
        <taxon>Bacteria</taxon>
        <taxon>Pseudomonadati</taxon>
        <taxon>Pseudomonadota</taxon>
        <taxon>Alphaproteobacteria</taxon>
        <taxon>Rhodobacterales</taxon>
        <taxon>Roseobacteraceae</taxon>
        <taxon>Primorskyibacter</taxon>
    </lineage>
</organism>
<keyword evidence="1" id="KW-0808">Transferase</keyword>
<reference evidence="1 2" key="1">
    <citation type="submission" date="2019-03" db="EMBL/GenBank/DDBJ databases">
        <title>Genomic Encyclopedia of Type Strains, Phase IV (KMG-IV): sequencing the most valuable type-strain genomes for metagenomic binning, comparative biology and taxonomic classification.</title>
        <authorList>
            <person name="Goeker M."/>
        </authorList>
    </citation>
    <scope>NUCLEOTIDE SEQUENCE [LARGE SCALE GENOMIC DNA]</scope>
    <source>
        <strain evidence="1 2">DSM 104836</strain>
    </source>
</reference>
<dbReference type="RefSeq" id="WP_132247450.1">
    <property type="nucleotide sequence ID" value="NZ_SLZU01000016.1"/>
</dbReference>
<name>A0A4R3J2I4_9RHOB</name>
<protein>
    <submittedName>
        <fullName evidence="1">Glycosyl transferase family 2</fullName>
    </submittedName>
</protein>
<gene>
    <name evidence="1" type="ORF">EDD52_11628</name>
</gene>
<dbReference type="Proteomes" id="UP000295696">
    <property type="component" value="Unassembled WGS sequence"/>
</dbReference>
<evidence type="ECO:0000313" key="1">
    <source>
        <dbReference type="EMBL" id="TCS60018.1"/>
    </source>
</evidence>
<comment type="caution">
    <text evidence="1">The sequence shown here is derived from an EMBL/GenBank/DDBJ whole genome shotgun (WGS) entry which is preliminary data.</text>
</comment>